<protein>
    <recommendedName>
        <fullName evidence="14">Oxysterol-binding protein</fullName>
    </recommendedName>
</protein>
<dbReference type="Gene3D" id="2.30.29.30">
    <property type="entry name" value="Pleckstrin-homology domain (PH domain)/Phosphotyrosine-binding domain (PTB)"/>
    <property type="match status" value="1"/>
</dbReference>
<evidence type="ECO:0000256" key="3">
    <source>
        <dbReference type="ARBA" id="ARBA00004586"/>
    </source>
</evidence>
<evidence type="ECO:0000256" key="10">
    <source>
        <dbReference type="ARBA" id="ARBA00023055"/>
    </source>
</evidence>
<evidence type="ECO:0000256" key="2">
    <source>
        <dbReference type="ARBA" id="ARBA00004514"/>
    </source>
</evidence>
<feature type="compositionally biased region" description="Acidic residues" evidence="15">
    <location>
        <begin position="434"/>
        <end position="446"/>
    </location>
</feature>
<dbReference type="Pfam" id="PF01237">
    <property type="entry name" value="Oxysterol_BP"/>
    <property type="match status" value="1"/>
</dbReference>
<name>A0A131ZW57_SARSC</name>
<keyword evidence="5 14" id="KW-0813">Transport</keyword>
<dbReference type="PROSITE" id="PS01013">
    <property type="entry name" value="OSBP"/>
    <property type="match status" value="1"/>
</dbReference>
<evidence type="ECO:0000256" key="8">
    <source>
        <dbReference type="ARBA" id="ARBA00022553"/>
    </source>
</evidence>
<feature type="region of interest" description="Disordered" evidence="15">
    <location>
        <begin position="424"/>
        <end position="464"/>
    </location>
</feature>
<dbReference type="Proteomes" id="UP000616769">
    <property type="component" value="Unassembled WGS sequence"/>
</dbReference>
<keyword evidence="10 14" id="KW-0445">Lipid transport</keyword>
<keyword evidence="6" id="KW-1003">Cell membrane</keyword>
<keyword evidence="12" id="KW-0472">Membrane</keyword>
<dbReference type="SUPFAM" id="SSF144000">
    <property type="entry name" value="Oxysterol-binding protein-like"/>
    <property type="match status" value="1"/>
</dbReference>
<dbReference type="InterPro" id="IPR001849">
    <property type="entry name" value="PH_domain"/>
</dbReference>
<keyword evidence="11" id="KW-0446">Lipid-binding</keyword>
<evidence type="ECO:0000256" key="1">
    <source>
        <dbReference type="ARBA" id="ARBA00004236"/>
    </source>
</evidence>
<dbReference type="GO" id="GO:0005789">
    <property type="term" value="C:endoplasmic reticulum membrane"/>
    <property type="evidence" value="ECO:0007669"/>
    <property type="project" value="UniProtKB-SubCell"/>
</dbReference>
<comment type="similarity">
    <text evidence="4 13">Belongs to the OSBP family.</text>
</comment>
<dbReference type="PANTHER" id="PTHR10972">
    <property type="entry name" value="OXYSTEROL-BINDING PROTEIN-RELATED"/>
    <property type="match status" value="1"/>
</dbReference>
<accession>A0A131ZW57</accession>
<keyword evidence="7" id="KW-0963">Cytoplasm</keyword>
<evidence type="ECO:0000256" key="5">
    <source>
        <dbReference type="ARBA" id="ARBA00022448"/>
    </source>
</evidence>
<evidence type="ECO:0000313" key="17">
    <source>
        <dbReference type="Proteomes" id="UP000616769"/>
    </source>
</evidence>
<dbReference type="Pfam" id="PF15409">
    <property type="entry name" value="PH_8"/>
    <property type="match status" value="1"/>
</dbReference>
<dbReference type="InterPro" id="IPR011993">
    <property type="entry name" value="PH-like_dom_sf"/>
</dbReference>
<comment type="caution">
    <text evidence="16">The sequence shown here is derived from an EMBL/GenBank/DDBJ whole genome shotgun (WGS) entry which is preliminary data.</text>
</comment>
<dbReference type="AlphaFoldDB" id="A0A131ZW57"/>
<evidence type="ECO:0000256" key="7">
    <source>
        <dbReference type="ARBA" id="ARBA00022490"/>
    </source>
</evidence>
<dbReference type="CDD" id="cd13287">
    <property type="entry name" value="PH_ORP3_ORP6_ORP7"/>
    <property type="match status" value="1"/>
</dbReference>
<dbReference type="VEuPathDB" id="VectorBase:SSCA006357"/>
<dbReference type="GO" id="GO:0120015">
    <property type="term" value="F:sterol transfer activity"/>
    <property type="evidence" value="ECO:0007669"/>
    <property type="project" value="UniProtKB-ARBA"/>
</dbReference>
<sequence length="827" mass="95632">MDNKTLNSCDESISMSSTAEIDCKDPIIRNESTWDGNNNDPDDQWQILEGLKEGQRFEQKPEVFCGYAMKRRKWPLKGWHKRYFHLENGLLRYSKTANDMAKNKLHGSADIGLAVISCKNSSKRIDIDSDNCIFHIKVKKDNYKHWVNALKTHRLAKQHEMSYSINPISSVKQSNFPLPDELCDKDPSNYDVEKLNLNNLHLQNIGRMSSETILNATTIGTIDSHFFSAIQEKLIKLGSLLRTIEAGSASSSIVELECYHHKKSRLRFHLRRKKHKELDQQSFGGRSSMSEDSNLIDQSYLSVSHPSLDDGIENEKLPSTYCNGLVAQNYKPITKELAMQDFVQLANEINNNFRQIYKNLQDEQNKTGNDLSDRTNFSQPTLQEKSFEDSITNAGHQSYQRSYSVDSSVLSISEYHDAEDKLTLSDYNSSSSSEGDEDDESITDFSEDIRSTSDPAPLIRRNKLPGVQPSNDISLWSLLYKNIGKDLSKISMPVTINEPLNLLQRLCEELEYSELLEMAASMDDPLQRMLMVAAFAISSYSCAYYRCGHKPFNPLLGETFECVRTDKGFRFISEQVSHHPPISACHAESNNYIFWQDMRVKTKFWGKSMEIIPVGTVNLKLKPYKSHYKWNKVTTCVHNLFKGERYVDIYGELTIRDSEDLTCKITFEKSSYWSSKINEIHGYITNSKDEVIEKIYGKWNESVHNDSRCIWRAGTMPENHELYYGFTRFAIELNELLDSERIELPPTDTRFRPDQRLLEEGNIHKAESVKLELEQRQRDRRKKSDDYKPLWFIQSENEDNFVFNGKYWESRENKFNGINFPPLCNQI</sequence>
<dbReference type="PANTHER" id="PTHR10972:SF203">
    <property type="entry name" value="OXYSTEROL-BINDING PROTEIN HOMOLOG 3"/>
    <property type="match status" value="1"/>
</dbReference>
<dbReference type="OrthoDB" id="416222at2759"/>
<dbReference type="InterPro" id="IPR000648">
    <property type="entry name" value="Oxysterol-bd"/>
</dbReference>
<evidence type="ECO:0000313" key="16">
    <source>
        <dbReference type="EMBL" id="KPM02350.1"/>
    </source>
</evidence>
<evidence type="ECO:0000256" key="11">
    <source>
        <dbReference type="ARBA" id="ARBA00023121"/>
    </source>
</evidence>
<dbReference type="GO" id="GO:0006699">
    <property type="term" value="P:bile acid biosynthetic process"/>
    <property type="evidence" value="ECO:0007669"/>
    <property type="project" value="UniProtKB-ARBA"/>
</dbReference>
<dbReference type="GO" id="GO:0005634">
    <property type="term" value="C:nucleus"/>
    <property type="evidence" value="ECO:0007669"/>
    <property type="project" value="UniProtKB-ARBA"/>
</dbReference>
<gene>
    <name evidence="16" type="ORF">QR98_0007620</name>
</gene>
<proteinExistence type="inferred from homology"/>
<dbReference type="Gene3D" id="2.40.160.120">
    <property type="match status" value="1"/>
</dbReference>
<evidence type="ECO:0000256" key="14">
    <source>
        <dbReference type="RuleBase" id="RU003845"/>
    </source>
</evidence>
<dbReference type="FunFam" id="2.30.29.30:FF:000011">
    <property type="entry name" value="Oxysterol-binding protein"/>
    <property type="match status" value="1"/>
</dbReference>
<evidence type="ECO:0000256" key="13">
    <source>
        <dbReference type="RuleBase" id="RU003844"/>
    </source>
</evidence>
<evidence type="ECO:0000256" key="4">
    <source>
        <dbReference type="ARBA" id="ARBA00008842"/>
    </source>
</evidence>
<keyword evidence="9" id="KW-0256">Endoplasmic reticulum</keyword>
<organism evidence="16 17">
    <name type="scientific">Sarcoptes scabiei</name>
    <name type="common">Itch mite</name>
    <name type="synonym">Acarus scabiei</name>
    <dbReference type="NCBI Taxonomy" id="52283"/>
    <lineage>
        <taxon>Eukaryota</taxon>
        <taxon>Metazoa</taxon>
        <taxon>Ecdysozoa</taxon>
        <taxon>Arthropoda</taxon>
        <taxon>Chelicerata</taxon>
        <taxon>Arachnida</taxon>
        <taxon>Acari</taxon>
        <taxon>Acariformes</taxon>
        <taxon>Sarcoptiformes</taxon>
        <taxon>Astigmata</taxon>
        <taxon>Psoroptidia</taxon>
        <taxon>Sarcoptoidea</taxon>
        <taxon>Sarcoptidae</taxon>
        <taxon>Sarcoptinae</taxon>
        <taxon>Sarcoptes</taxon>
    </lineage>
</organism>
<dbReference type="SMART" id="SM00233">
    <property type="entry name" value="PH"/>
    <property type="match status" value="1"/>
</dbReference>
<reference evidence="16 17" key="1">
    <citation type="journal article" date="2015" name="Parasit. Vectors">
        <title>Draft genome of the scabies mite.</title>
        <authorList>
            <person name="Rider S.D.Jr."/>
            <person name="Morgan M.S."/>
            <person name="Arlian L.G."/>
        </authorList>
    </citation>
    <scope>NUCLEOTIDE SEQUENCE [LARGE SCALE GENOMIC DNA]</scope>
    <source>
        <strain evidence="16">Arlian Lab</strain>
    </source>
</reference>
<dbReference type="GO" id="GO:0097038">
    <property type="term" value="C:perinuclear endoplasmic reticulum"/>
    <property type="evidence" value="ECO:0007669"/>
    <property type="project" value="TreeGrafter"/>
</dbReference>
<evidence type="ECO:0000256" key="12">
    <source>
        <dbReference type="ARBA" id="ARBA00023136"/>
    </source>
</evidence>
<dbReference type="SUPFAM" id="SSF50729">
    <property type="entry name" value="PH domain-like"/>
    <property type="match status" value="1"/>
</dbReference>
<dbReference type="GO" id="GO:0005886">
    <property type="term" value="C:plasma membrane"/>
    <property type="evidence" value="ECO:0007669"/>
    <property type="project" value="UniProtKB-SubCell"/>
</dbReference>
<dbReference type="InterPro" id="IPR041680">
    <property type="entry name" value="PH_8"/>
</dbReference>
<dbReference type="EMBL" id="JXLN01001653">
    <property type="protein sequence ID" value="KPM02350.1"/>
    <property type="molecule type" value="Genomic_DNA"/>
</dbReference>
<dbReference type="GO" id="GO:0015485">
    <property type="term" value="F:cholesterol binding"/>
    <property type="evidence" value="ECO:0007669"/>
    <property type="project" value="TreeGrafter"/>
</dbReference>
<evidence type="ECO:0000256" key="9">
    <source>
        <dbReference type="ARBA" id="ARBA00022824"/>
    </source>
</evidence>
<dbReference type="FunFam" id="2.40.160.120:FF:000001">
    <property type="entry name" value="Oxysterol-binding protein"/>
    <property type="match status" value="1"/>
</dbReference>
<dbReference type="InterPro" id="IPR037239">
    <property type="entry name" value="OSBP_sf"/>
</dbReference>
<dbReference type="GO" id="GO:0005829">
    <property type="term" value="C:cytosol"/>
    <property type="evidence" value="ECO:0007669"/>
    <property type="project" value="UniProtKB-SubCell"/>
</dbReference>
<keyword evidence="8" id="KW-0597">Phosphoprotein</keyword>
<evidence type="ECO:0000256" key="6">
    <source>
        <dbReference type="ARBA" id="ARBA00022475"/>
    </source>
</evidence>
<comment type="subcellular location">
    <subcellularLocation>
        <location evidence="1">Cell membrane</location>
    </subcellularLocation>
    <subcellularLocation>
        <location evidence="2">Cytoplasm</location>
        <location evidence="2">Cytosol</location>
    </subcellularLocation>
    <subcellularLocation>
        <location evidence="3">Endoplasmic reticulum membrane</location>
    </subcellularLocation>
</comment>
<dbReference type="InterPro" id="IPR018494">
    <property type="entry name" value="Oxysterol-bd_CS"/>
</dbReference>
<evidence type="ECO:0000256" key="15">
    <source>
        <dbReference type="SAM" id="MobiDB-lite"/>
    </source>
</evidence>